<dbReference type="AlphaFoldDB" id="R4KHP8"/>
<dbReference type="GO" id="GO:0005886">
    <property type="term" value="C:plasma membrane"/>
    <property type="evidence" value="ECO:0007669"/>
    <property type="project" value="UniProtKB-SubCell"/>
</dbReference>
<dbReference type="PANTHER" id="PTHR11995">
    <property type="entry name" value="NADH DEHYDROGENASE"/>
    <property type="match status" value="1"/>
</dbReference>
<feature type="domain" description="NADH:ubiquinone oxidoreductase-like 20kDa subunit" evidence="9">
    <location>
        <begin position="64"/>
        <end position="174"/>
    </location>
</feature>
<proteinExistence type="inferred from homology"/>
<sequence>MAVDNGKQIKTAQKDIWPAEYFGDNPDYKEPPELSRLIHLTTVDKVLNLARGYSIWPLGFGLACCAIEGLMATQDPRYDLSRFGWEVNRGTARQADVMVVCGTVTTKAANFIVRLWEQMTEPKWCMALGGCAISGGPFVDSYHVVPGVNKLIPVDVYVPGCPPRPDAVIEGYLMLQAKILDNRKFLEKYKGKVVTG</sequence>
<comment type="catalytic activity">
    <reaction evidence="7">
        <text>a quinone + NADH + 5 H(+)(in) = a quinol + NAD(+) + 4 H(+)(out)</text>
        <dbReference type="Rhea" id="RHEA:57888"/>
        <dbReference type="ChEBI" id="CHEBI:15378"/>
        <dbReference type="ChEBI" id="CHEBI:24646"/>
        <dbReference type="ChEBI" id="CHEBI:57540"/>
        <dbReference type="ChEBI" id="CHEBI:57945"/>
        <dbReference type="ChEBI" id="CHEBI:132124"/>
    </reaction>
</comment>
<dbReference type="GO" id="GO:0045271">
    <property type="term" value="C:respiratory chain complex I"/>
    <property type="evidence" value="ECO:0007669"/>
    <property type="project" value="TreeGrafter"/>
</dbReference>
<evidence type="ECO:0000313" key="11">
    <source>
        <dbReference type="Proteomes" id="UP000013520"/>
    </source>
</evidence>
<dbReference type="Gene3D" id="3.40.50.12280">
    <property type="match status" value="1"/>
</dbReference>
<dbReference type="Proteomes" id="UP000013520">
    <property type="component" value="Chromosome"/>
</dbReference>
<keyword evidence="6 7" id="KW-0520">NAD</keyword>
<dbReference type="FunFam" id="3.40.50.12280:FF:000002">
    <property type="entry name" value="NADH-quinone oxidoreductase subunit B"/>
    <property type="match status" value="1"/>
</dbReference>
<comment type="cofactor">
    <cofactor evidence="7">
        <name>[4Fe-4S] cluster</name>
        <dbReference type="ChEBI" id="CHEBI:49883"/>
    </cofactor>
    <text evidence="7">Binds 1 [4Fe-4S] cluster.</text>
</comment>
<evidence type="ECO:0000256" key="6">
    <source>
        <dbReference type="ARBA" id="ARBA00023027"/>
    </source>
</evidence>
<evidence type="ECO:0000256" key="7">
    <source>
        <dbReference type="HAMAP-Rule" id="MF_01356"/>
    </source>
</evidence>
<keyword evidence="7 8" id="KW-0479">Metal-binding</keyword>
<comment type="subunit">
    <text evidence="7">NDH-1 is composed of 14 different subunits. Subunits NuoB, C, D, E, F, and G constitute the peripheral sector of the complex.</text>
</comment>
<evidence type="ECO:0000256" key="4">
    <source>
        <dbReference type="ARBA" id="ARBA00022719"/>
    </source>
</evidence>
<evidence type="ECO:0000256" key="2">
    <source>
        <dbReference type="ARBA" id="ARBA00022448"/>
    </source>
</evidence>
<accession>R4KHP8</accession>
<dbReference type="InterPro" id="IPR006137">
    <property type="entry name" value="NADH_UbQ_OxRdtase-like_20kDa"/>
</dbReference>
<keyword evidence="7 8" id="KW-0411">Iron-sulfur</keyword>
<feature type="binding site" evidence="7">
    <location>
        <position position="64"/>
    </location>
    <ligand>
        <name>[4Fe-4S] cluster</name>
        <dbReference type="ChEBI" id="CHEBI:49883"/>
    </ligand>
</feature>
<dbReference type="HOGENOM" id="CLU_055737_7_2_9"/>
<keyword evidence="7" id="KW-1003">Cell membrane</keyword>
<feature type="binding site" evidence="7">
    <location>
        <position position="161"/>
    </location>
    <ligand>
        <name>[4Fe-4S] cluster</name>
        <dbReference type="ChEBI" id="CHEBI:49883"/>
    </ligand>
</feature>
<feature type="binding site" evidence="7">
    <location>
        <position position="65"/>
    </location>
    <ligand>
        <name>[4Fe-4S] cluster</name>
        <dbReference type="ChEBI" id="CHEBI:49883"/>
    </ligand>
</feature>
<keyword evidence="5 7" id="KW-1278">Translocase</keyword>
<dbReference type="EC" id="7.1.1.-" evidence="7"/>
<dbReference type="EMBL" id="CP003273">
    <property type="protein sequence ID" value="AGL02139.1"/>
    <property type="molecule type" value="Genomic_DNA"/>
</dbReference>
<dbReference type="RefSeq" id="WP_006521870.1">
    <property type="nucleotide sequence ID" value="NC_021184.1"/>
</dbReference>
<dbReference type="OrthoDB" id="9786737at2"/>
<keyword evidence="3 7" id="KW-0004">4Fe-4S</keyword>
<evidence type="ECO:0000256" key="1">
    <source>
        <dbReference type="ARBA" id="ARBA00009173"/>
    </source>
</evidence>
<comment type="similarity">
    <text evidence="1 7 8">Belongs to the complex I 20 kDa subunit family.</text>
</comment>
<name>R4KHP8_9FIRM</name>
<dbReference type="PANTHER" id="PTHR11995:SF14">
    <property type="entry name" value="NADH DEHYDROGENASE [UBIQUINONE] IRON-SULFUR PROTEIN 7, MITOCHONDRIAL"/>
    <property type="match status" value="1"/>
</dbReference>
<keyword evidence="11" id="KW-1185">Reference proteome</keyword>
<dbReference type="NCBIfam" id="TIGR01957">
    <property type="entry name" value="nuoB_fam"/>
    <property type="match status" value="1"/>
</dbReference>
<dbReference type="eggNOG" id="COG0377">
    <property type="taxonomic scope" value="Bacteria"/>
</dbReference>
<dbReference type="GO" id="GO:0015990">
    <property type="term" value="P:electron transport coupled proton transport"/>
    <property type="evidence" value="ECO:0007669"/>
    <property type="project" value="TreeGrafter"/>
</dbReference>
<comment type="subcellular location">
    <subcellularLocation>
        <location evidence="7">Cell membrane</location>
        <topology evidence="7">Peripheral membrane protein</topology>
        <orientation evidence="7">Cytoplasmic side</orientation>
    </subcellularLocation>
</comment>
<evidence type="ECO:0000259" key="9">
    <source>
        <dbReference type="Pfam" id="PF01058"/>
    </source>
</evidence>
<comment type="function">
    <text evidence="7">NDH-1 shuttles electrons from NADH, via FMN and iron-sulfur (Fe-S) centers, to quinones in the respiratory chain. The immediate electron acceptor for the enzyme in this species is believed to be a menaquinone. Couples the redox reaction to proton translocation (for every two electrons transferred, four hydrogen ions are translocated across the cytoplasmic membrane), and thus conserves the redox energy in a proton gradient.</text>
</comment>
<evidence type="ECO:0000256" key="8">
    <source>
        <dbReference type="RuleBase" id="RU004464"/>
    </source>
</evidence>
<dbReference type="Pfam" id="PF01058">
    <property type="entry name" value="Oxidored_q6"/>
    <property type="match status" value="1"/>
</dbReference>
<dbReference type="KEGG" id="dgi:Desgi_2735"/>
<reference evidence="10 11" key="1">
    <citation type="submission" date="2012-01" db="EMBL/GenBank/DDBJ databases">
        <title>Complete sequence of Desulfotomaculum gibsoniae DSM 7213.</title>
        <authorList>
            <consortium name="US DOE Joint Genome Institute"/>
            <person name="Lucas S."/>
            <person name="Han J."/>
            <person name="Lapidus A."/>
            <person name="Cheng J.-F."/>
            <person name="Goodwin L."/>
            <person name="Pitluck S."/>
            <person name="Peters L."/>
            <person name="Ovchinnikova G."/>
            <person name="Teshima H."/>
            <person name="Detter J.C."/>
            <person name="Han C."/>
            <person name="Tapia R."/>
            <person name="Land M."/>
            <person name="Hauser L."/>
            <person name="Kyrpides N."/>
            <person name="Ivanova N."/>
            <person name="Pagani I."/>
            <person name="Parshina S."/>
            <person name="Plugge C."/>
            <person name="Muyzer G."/>
            <person name="Kuever J."/>
            <person name="Ivanova A."/>
            <person name="Nazina T."/>
            <person name="Klenk H.-P."/>
            <person name="Brambilla E."/>
            <person name="Spring S."/>
            <person name="Stams A.F."/>
            <person name="Woyke T."/>
        </authorList>
    </citation>
    <scope>NUCLEOTIDE SEQUENCE [LARGE SCALE GENOMIC DNA]</scope>
    <source>
        <strain evidence="10 11">DSM 7213</strain>
    </source>
</reference>
<keyword evidence="7" id="KW-0472">Membrane</keyword>
<dbReference type="HAMAP" id="MF_01356">
    <property type="entry name" value="NDH1_NuoB"/>
    <property type="match status" value="1"/>
</dbReference>
<feature type="binding site" evidence="7">
    <location>
        <position position="131"/>
    </location>
    <ligand>
        <name>[4Fe-4S] cluster</name>
        <dbReference type="ChEBI" id="CHEBI:49883"/>
    </ligand>
</feature>
<dbReference type="SUPFAM" id="SSF56770">
    <property type="entry name" value="HydA/Nqo6-like"/>
    <property type="match status" value="1"/>
</dbReference>
<dbReference type="InterPro" id="IPR006138">
    <property type="entry name" value="NADH_UQ_OxRdtase_20Kd_su"/>
</dbReference>
<evidence type="ECO:0000256" key="5">
    <source>
        <dbReference type="ARBA" id="ARBA00022967"/>
    </source>
</evidence>
<gene>
    <name evidence="7" type="primary">nuoB</name>
    <name evidence="10" type="ORF">Desgi_2735</name>
</gene>
<dbReference type="GO" id="GO:0005506">
    <property type="term" value="F:iron ion binding"/>
    <property type="evidence" value="ECO:0007669"/>
    <property type="project" value="UniProtKB-UniRule"/>
</dbReference>
<evidence type="ECO:0000256" key="3">
    <source>
        <dbReference type="ARBA" id="ARBA00022485"/>
    </source>
</evidence>
<keyword evidence="7 8" id="KW-0408">Iron</keyword>
<organism evidence="10 11">
    <name type="scientific">Desulfoscipio gibsoniae DSM 7213</name>
    <dbReference type="NCBI Taxonomy" id="767817"/>
    <lineage>
        <taxon>Bacteria</taxon>
        <taxon>Bacillati</taxon>
        <taxon>Bacillota</taxon>
        <taxon>Clostridia</taxon>
        <taxon>Eubacteriales</taxon>
        <taxon>Desulfallaceae</taxon>
        <taxon>Desulfoscipio</taxon>
    </lineage>
</organism>
<dbReference type="STRING" id="767817.Desgi_2735"/>
<keyword evidence="4 7" id="KW-0874">Quinone</keyword>
<dbReference type="NCBIfam" id="NF005012">
    <property type="entry name" value="PRK06411.1"/>
    <property type="match status" value="1"/>
</dbReference>
<dbReference type="GO" id="GO:0008137">
    <property type="term" value="F:NADH dehydrogenase (ubiquinone) activity"/>
    <property type="evidence" value="ECO:0007669"/>
    <property type="project" value="InterPro"/>
</dbReference>
<protein>
    <recommendedName>
        <fullName evidence="7">NADH-quinone oxidoreductase subunit B</fullName>
        <ecNumber evidence="7">7.1.1.-</ecNumber>
    </recommendedName>
    <alternativeName>
        <fullName evidence="7">NADH dehydrogenase I subunit B</fullName>
    </alternativeName>
    <alternativeName>
        <fullName evidence="7">NDH-1 subunit B</fullName>
    </alternativeName>
</protein>
<keyword evidence="2 7" id="KW-0813">Transport</keyword>
<dbReference type="GO" id="GO:0009060">
    <property type="term" value="P:aerobic respiration"/>
    <property type="evidence" value="ECO:0007669"/>
    <property type="project" value="TreeGrafter"/>
</dbReference>
<dbReference type="GO" id="GO:0048038">
    <property type="term" value="F:quinone binding"/>
    <property type="evidence" value="ECO:0007669"/>
    <property type="project" value="UniProtKB-KW"/>
</dbReference>
<dbReference type="GO" id="GO:0050136">
    <property type="term" value="F:NADH dehydrogenase (quinone) (non-electrogenic) activity"/>
    <property type="evidence" value="ECO:0007669"/>
    <property type="project" value="UniProtKB-UniRule"/>
</dbReference>
<dbReference type="GO" id="GO:0051539">
    <property type="term" value="F:4 iron, 4 sulfur cluster binding"/>
    <property type="evidence" value="ECO:0007669"/>
    <property type="project" value="UniProtKB-KW"/>
</dbReference>
<evidence type="ECO:0000313" key="10">
    <source>
        <dbReference type="EMBL" id="AGL02139.1"/>
    </source>
</evidence>